<dbReference type="EMBL" id="VSRR010030450">
    <property type="protein sequence ID" value="MPC70052.1"/>
    <property type="molecule type" value="Genomic_DNA"/>
</dbReference>
<comment type="caution">
    <text evidence="1">The sequence shown here is derived from an EMBL/GenBank/DDBJ whole genome shotgun (WGS) entry which is preliminary data.</text>
</comment>
<name>A0A5B7HFT8_PORTR</name>
<keyword evidence="2" id="KW-1185">Reference proteome</keyword>
<evidence type="ECO:0000313" key="1">
    <source>
        <dbReference type="EMBL" id="MPC70052.1"/>
    </source>
</evidence>
<dbReference type="AlphaFoldDB" id="A0A5B7HFT8"/>
<organism evidence="1 2">
    <name type="scientific">Portunus trituberculatus</name>
    <name type="common">Swimming crab</name>
    <name type="synonym">Neptunus trituberculatus</name>
    <dbReference type="NCBI Taxonomy" id="210409"/>
    <lineage>
        <taxon>Eukaryota</taxon>
        <taxon>Metazoa</taxon>
        <taxon>Ecdysozoa</taxon>
        <taxon>Arthropoda</taxon>
        <taxon>Crustacea</taxon>
        <taxon>Multicrustacea</taxon>
        <taxon>Malacostraca</taxon>
        <taxon>Eumalacostraca</taxon>
        <taxon>Eucarida</taxon>
        <taxon>Decapoda</taxon>
        <taxon>Pleocyemata</taxon>
        <taxon>Brachyura</taxon>
        <taxon>Eubrachyura</taxon>
        <taxon>Portunoidea</taxon>
        <taxon>Portunidae</taxon>
        <taxon>Portuninae</taxon>
        <taxon>Portunus</taxon>
    </lineage>
</organism>
<gene>
    <name evidence="1" type="ORF">E2C01_064289</name>
</gene>
<protein>
    <submittedName>
        <fullName evidence="1">Uncharacterized protein</fullName>
    </submittedName>
</protein>
<proteinExistence type="predicted"/>
<evidence type="ECO:0000313" key="2">
    <source>
        <dbReference type="Proteomes" id="UP000324222"/>
    </source>
</evidence>
<accession>A0A5B7HFT8</accession>
<sequence>MKAPCETRPLDTTSQQHYRLPILYSYLNGTSHTLPRPQRSIAADALSGCLPRDKQYNGARHDTWRWLWMVAATSLDLLTHSCYLTSASAYVT</sequence>
<reference evidence="1 2" key="1">
    <citation type="submission" date="2019-05" db="EMBL/GenBank/DDBJ databases">
        <title>Another draft genome of Portunus trituberculatus and its Hox gene families provides insights of decapod evolution.</title>
        <authorList>
            <person name="Jeong J.-H."/>
            <person name="Song I."/>
            <person name="Kim S."/>
            <person name="Choi T."/>
            <person name="Kim D."/>
            <person name="Ryu S."/>
            <person name="Kim W."/>
        </authorList>
    </citation>
    <scope>NUCLEOTIDE SEQUENCE [LARGE SCALE GENOMIC DNA]</scope>
    <source>
        <tissue evidence="1">Muscle</tissue>
    </source>
</reference>
<dbReference type="Proteomes" id="UP000324222">
    <property type="component" value="Unassembled WGS sequence"/>
</dbReference>